<reference evidence="2 3" key="1">
    <citation type="submission" date="2017-09" db="EMBL/GenBank/DDBJ databases">
        <title>Evaluation of Pacific Biosciences Sequencing Technology to Finishing C. thermocellum Genome Sequences.</title>
        <authorList>
            <person name="Brown S."/>
        </authorList>
    </citation>
    <scope>NUCLEOTIDE SEQUENCE [LARGE SCALE GENOMIC DNA]</scope>
    <source>
        <strain evidence="2 3">AD2</strain>
    </source>
</reference>
<comment type="caution">
    <text evidence="2">The sequence shown here is derived from an EMBL/GenBank/DDBJ whole genome shotgun (WGS) entry which is preliminary data.</text>
</comment>
<dbReference type="Pfam" id="PF10825">
    <property type="entry name" value="DUF2752"/>
    <property type="match status" value="1"/>
</dbReference>
<evidence type="ECO:0000313" key="3">
    <source>
        <dbReference type="Proteomes" id="UP000223596"/>
    </source>
</evidence>
<keyword evidence="1" id="KW-0812">Transmembrane</keyword>
<evidence type="ECO:0000313" key="2">
    <source>
        <dbReference type="EMBL" id="PFH03204.1"/>
    </source>
</evidence>
<dbReference type="AlphaFoldDB" id="A0AB36TH85"/>
<organism evidence="2 3">
    <name type="scientific">Acetivibrio thermocellus AD2</name>
    <dbReference type="NCBI Taxonomy" id="1138384"/>
    <lineage>
        <taxon>Bacteria</taxon>
        <taxon>Bacillati</taxon>
        <taxon>Bacillota</taxon>
        <taxon>Clostridia</taxon>
        <taxon>Eubacteriales</taxon>
        <taxon>Oscillospiraceae</taxon>
        <taxon>Acetivibrio</taxon>
    </lineage>
</organism>
<dbReference type="RefSeq" id="WP_003521314.1">
    <property type="nucleotide sequence ID" value="NZ_CP013828.1"/>
</dbReference>
<proteinExistence type="predicted"/>
<protein>
    <submittedName>
        <fullName evidence="2">Uncharacterized protein DUF2752</fullName>
    </submittedName>
</protein>
<accession>A0AB36TH85</accession>
<name>A0AB36TH85_ACETH</name>
<dbReference type="InterPro" id="IPR021215">
    <property type="entry name" value="DUF2752"/>
</dbReference>
<keyword evidence="1" id="KW-1133">Transmembrane helix</keyword>
<dbReference type="Proteomes" id="UP000223596">
    <property type="component" value="Unassembled WGS sequence"/>
</dbReference>
<keyword evidence="1" id="KW-0472">Membrane</keyword>
<sequence length="112" mass="12924">MGLCLFKNFFGIPCPGCGMTRAYLSLIKFDLTSAFYYHPLFLLPGLVAVVVVFRNNRFLGRLYRNNILWCCVLAVFVLVWIVRLVLFFPDIPPMNYNSQALIPRLLGLFKIE</sequence>
<evidence type="ECO:0000256" key="1">
    <source>
        <dbReference type="SAM" id="Phobius"/>
    </source>
</evidence>
<gene>
    <name evidence="2" type="ORF">M972_112005</name>
</gene>
<feature type="transmembrane region" description="Helical" evidence="1">
    <location>
        <begin position="35"/>
        <end position="54"/>
    </location>
</feature>
<feature type="transmembrane region" description="Helical" evidence="1">
    <location>
        <begin position="66"/>
        <end position="88"/>
    </location>
</feature>
<dbReference type="EMBL" id="PDBW01000001">
    <property type="protein sequence ID" value="PFH03204.1"/>
    <property type="molecule type" value="Genomic_DNA"/>
</dbReference>